<evidence type="ECO:0000256" key="1">
    <source>
        <dbReference type="SAM" id="MobiDB-lite"/>
    </source>
</evidence>
<comment type="caution">
    <text evidence="2">The sequence shown here is derived from an EMBL/GenBank/DDBJ whole genome shotgun (WGS) entry which is preliminary data.</text>
</comment>
<protein>
    <submittedName>
        <fullName evidence="2">Uncharacterized protein</fullName>
    </submittedName>
</protein>
<feature type="non-terminal residue" evidence="2">
    <location>
        <position position="1"/>
    </location>
</feature>
<keyword evidence="3" id="KW-1185">Reference proteome</keyword>
<accession>A0A8K0CVE1</accession>
<reference evidence="2" key="1">
    <citation type="submission" date="2019-08" db="EMBL/GenBank/DDBJ databases">
        <title>The genome of the North American firefly Photinus pyralis.</title>
        <authorList>
            <consortium name="Photinus pyralis genome working group"/>
            <person name="Fallon T.R."/>
            <person name="Sander Lower S.E."/>
            <person name="Weng J.-K."/>
        </authorList>
    </citation>
    <scope>NUCLEOTIDE SEQUENCE</scope>
    <source>
        <strain evidence="2">TRF0915ILg1</strain>
        <tissue evidence="2">Whole body</tissue>
    </source>
</reference>
<dbReference type="EMBL" id="VTPC01032930">
    <property type="protein sequence ID" value="KAF2891408.1"/>
    <property type="molecule type" value="Genomic_DNA"/>
</dbReference>
<organism evidence="2 3">
    <name type="scientific">Ignelater luminosus</name>
    <name type="common">Cucubano</name>
    <name type="synonym">Pyrophorus luminosus</name>
    <dbReference type="NCBI Taxonomy" id="2038154"/>
    <lineage>
        <taxon>Eukaryota</taxon>
        <taxon>Metazoa</taxon>
        <taxon>Ecdysozoa</taxon>
        <taxon>Arthropoda</taxon>
        <taxon>Hexapoda</taxon>
        <taxon>Insecta</taxon>
        <taxon>Pterygota</taxon>
        <taxon>Neoptera</taxon>
        <taxon>Endopterygota</taxon>
        <taxon>Coleoptera</taxon>
        <taxon>Polyphaga</taxon>
        <taxon>Elateriformia</taxon>
        <taxon>Elateroidea</taxon>
        <taxon>Elateridae</taxon>
        <taxon>Agrypninae</taxon>
        <taxon>Pyrophorini</taxon>
        <taxon>Ignelater</taxon>
    </lineage>
</organism>
<evidence type="ECO:0000313" key="2">
    <source>
        <dbReference type="EMBL" id="KAF2891408.1"/>
    </source>
</evidence>
<gene>
    <name evidence="2" type="ORF">ILUMI_14765</name>
</gene>
<sequence>IVIQNGVLLNERAKVLKQWREHFSLLLNCETRDAATESSNEEPEQEETVPSTTEEVNKAIQSVARNKSPRSDGISAELFKYGRQMLATLFHNC</sequence>
<name>A0A8K0CVE1_IGNLU</name>
<dbReference type="OrthoDB" id="425681at2759"/>
<feature type="region of interest" description="Disordered" evidence="1">
    <location>
        <begin position="32"/>
        <end position="56"/>
    </location>
</feature>
<proteinExistence type="predicted"/>
<evidence type="ECO:0000313" key="3">
    <source>
        <dbReference type="Proteomes" id="UP000801492"/>
    </source>
</evidence>
<dbReference type="AlphaFoldDB" id="A0A8K0CVE1"/>
<dbReference type="Proteomes" id="UP000801492">
    <property type="component" value="Unassembled WGS sequence"/>
</dbReference>